<evidence type="ECO:0008006" key="4">
    <source>
        <dbReference type="Google" id="ProtNLM"/>
    </source>
</evidence>
<feature type="chain" id="PRO_5045626374" description="Secreted protein" evidence="1">
    <location>
        <begin position="21"/>
        <end position="200"/>
    </location>
</feature>
<keyword evidence="3" id="KW-1185">Reference proteome</keyword>
<accession>A0ABN5C8I5</accession>
<keyword evidence="1" id="KW-0732">Signal</keyword>
<sequence length="200" mass="21837">MKNKILFASLCAVLSSSVMASGAGFPIEIDPRPCPTSFGTAEPVTPAPFYTHQDMLDVAANITPHGVYIGGQRYSFDIQYFAPVYDVYYDRIFNQEMQYISSYKAQFIVDGDFGQLLNFDISGSLSEKGNITVSCGDFRASAYGTRSIQVNKQQRTGGSCDIMTITVAADKARCPRLGVPPASAEMDSMNFTVIISENLD</sequence>
<evidence type="ECO:0000256" key="1">
    <source>
        <dbReference type="SAM" id="SignalP"/>
    </source>
</evidence>
<evidence type="ECO:0000313" key="3">
    <source>
        <dbReference type="Proteomes" id="UP000016521"/>
    </source>
</evidence>
<reference evidence="2 3" key="1">
    <citation type="submission" date="2015-06" db="EMBL/GenBank/DDBJ databases">
        <authorList>
            <person name="Xie B.-B."/>
            <person name="Rong J.-C."/>
            <person name="Qin Q.-L."/>
            <person name="Zhang Y.-Z."/>
        </authorList>
    </citation>
    <scope>NUCLEOTIDE SEQUENCE [LARGE SCALE GENOMIC DNA]</scope>
    <source>
        <strain evidence="2 3">JCM 20779</strain>
    </source>
</reference>
<evidence type="ECO:0000313" key="2">
    <source>
        <dbReference type="EMBL" id="ATD05893.1"/>
    </source>
</evidence>
<gene>
    <name evidence="2" type="ORF">PPIS_a0629</name>
</gene>
<organism evidence="2 3">
    <name type="scientific">Pseudoalteromonas piscicida</name>
    <dbReference type="NCBI Taxonomy" id="43662"/>
    <lineage>
        <taxon>Bacteria</taxon>
        <taxon>Pseudomonadati</taxon>
        <taxon>Pseudomonadota</taxon>
        <taxon>Gammaproteobacteria</taxon>
        <taxon>Alteromonadales</taxon>
        <taxon>Pseudoalteromonadaceae</taxon>
        <taxon>Pseudoalteromonas</taxon>
    </lineage>
</organism>
<name>A0ABN5C8I5_PSEO7</name>
<dbReference type="Proteomes" id="UP000016521">
    <property type="component" value="Chromosome I"/>
</dbReference>
<dbReference type="EMBL" id="CP011924">
    <property type="protein sequence ID" value="ATD05893.1"/>
    <property type="molecule type" value="Genomic_DNA"/>
</dbReference>
<proteinExistence type="predicted"/>
<dbReference type="RefSeq" id="WP_010369046.1">
    <property type="nucleotide sequence ID" value="NZ_CP011924.1"/>
</dbReference>
<protein>
    <recommendedName>
        <fullName evidence="4">Secreted protein</fullName>
    </recommendedName>
</protein>
<feature type="signal peptide" evidence="1">
    <location>
        <begin position="1"/>
        <end position="20"/>
    </location>
</feature>